<dbReference type="PANTHER" id="PTHR12558">
    <property type="entry name" value="CELL DIVISION CYCLE 16,23,27"/>
    <property type="match status" value="1"/>
</dbReference>
<dbReference type="SUPFAM" id="SSF48452">
    <property type="entry name" value="TPR-like"/>
    <property type="match status" value="3"/>
</dbReference>
<feature type="repeat" description="TPR" evidence="1">
    <location>
        <begin position="140"/>
        <end position="173"/>
    </location>
</feature>
<dbReference type="PANTHER" id="PTHR12558:SF13">
    <property type="entry name" value="CELL DIVISION CYCLE PROTEIN 27 HOMOLOG"/>
    <property type="match status" value="1"/>
</dbReference>
<dbReference type="EMBL" id="JABBXH010000004">
    <property type="protein sequence ID" value="NMP32536.1"/>
    <property type="molecule type" value="Genomic_DNA"/>
</dbReference>
<dbReference type="Gene3D" id="1.25.40.10">
    <property type="entry name" value="Tetratricopeptide repeat domain"/>
    <property type="match status" value="2"/>
</dbReference>
<evidence type="ECO:0000313" key="3">
    <source>
        <dbReference type="Proteomes" id="UP000568664"/>
    </source>
</evidence>
<keyword evidence="3" id="KW-1185">Reference proteome</keyword>
<evidence type="ECO:0000256" key="1">
    <source>
        <dbReference type="PROSITE-ProRule" id="PRU00339"/>
    </source>
</evidence>
<dbReference type="RefSeq" id="WP_169075861.1">
    <property type="nucleotide sequence ID" value="NZ_JABBXH010000004.1"/>
</dbReference>
<dbReference type="InterPro" id="IPR011990">
    <property type="entry name" value="TPR-like_helical_dom_sf"/>
</dbReference>
<dbReference type="AlphaFoldDB" id="A0A7Y0LF39"/>
<dbReference type="Proteomes" id="UP000568664">
    <property type="component" value="Unassembled WGS sequence"/>
</dbReference>
<dbReference type="InterPro" id="IPR012668">
    <property type="entry name" value="CHP02466"/>
</dbReference>
<reference evidence="2 3" key="1">
    <citation type="submission" date="2020-04" db="EMBL/GenBank/DDBJ databases">
        <title>Thalassotalea sp. M1531, isolated from the surface of marine red alga.</title>
        <authorList>
            <person name="Pang L."/>
            <person name="Lu D.-C."/>
        </authorList>
    </citation>
    <scope>NUCLEOTIDE SEQUENCE [LARGE SCALE GENOMIC DNA]</scope>
    <source>
        <strain evidence="2 3">M1531</strain>
    </source>
</reference>
<keyword evidence="1" id="KW-0802">TPR repeat</keyword>
<gene>
    <name evidence="2" type="ORF">HII17_13300</name>
</gene>
<dbReference type="Gene3D" id="2.60.120.620">
    <property type="entry name" value="q2cbj1_9rhob like domain"/>
    <property type="match status" value="1"/>
</dbReference>
<dbReference type="Pfam" id="PF13174">
    <property type="entry name" value="TPR_6"/>
    <property type="match status" value="1"/>
</dbReference>
<protein>
    <submittedName>
        <fullName evidence="2">Tetratricopeptide repeat protein</fullName>
    </submittedName>
</protein>
<sequence length="609" mass="68588">MVNIQQALNLGLQALNQGNLSLAEQNFNTVLNVIPDEPNTLFLYGALRQRQGRLSDAKTLMQKCLNKHPNKADVLNTLGNLMGKMSQPLNAVEYYLKAIETKNDFGLAYLNLGLTYSGLKENEKAAIALQKASQLLPSSAAAWSALGSAYKELALFNDSLAAYDKALAIDPNRVVTLNNKGTLLRVLQRPEEAKNCYKQALLVAKDVPELHFNMACASYDAGHYEDTDTCLHQTIALDPGYVEAHETLNKMYWEHGRTDEFTQSFHKAILEKPDSPELRVALANQLKLANRTEESLSVLSQALSDLGAIPQISHALGLLLGQTGNPELAVEHLSNAVIKSPDSERFRIDAANFLIRTYQYQEAMTHLDVVQQINPYEQEMWAFKGLCWRFTGDERESWLNNYDLFVQAKKLETPIGYDNFEHFIHDLKNALISMHNTVKTPLDQSVRHGTQTPGRLLYQPVKEIVAYRQVLEKRIREYLASLPDDPTHPFLSRKAQNFRFSGSWSVRLKSEGFHVNHVHPDGWFSGPTYIEVPKEIRADDPNKAGWVTFGETGMNLGEDREKIAVSVCPQEGLCAFFPSYVWHGTNPFTSDEHRMTTPCDVLPVIPFNR</sequence>
<evidence type="ECO:0000313" key="2">
    <source>
        <dbReference type="EMBL" id="NMP32536.1"/>
    </source>
</evidence>
<dbReference type="InterPro" id="IPR019734">
    <property type="entry name" value="TPR_rpt"/>
</dbReference>
<name>A0A7Y0LF39_9GAMM</name>
<dbReference type="SMART" id="SM00028">
    <property type="entry name" value="TPR"/>
    <property type="match status" value="8"/>
</dbReference>
<accession>A0A7Y0LF39</accession>
<proteinExistence type="predicted"/>
<dbReference type="PROSITE" id="PS50005">
    <property type="entry name" value="TPR"/>
    <property type="match status" value="2"/>
</dbReference>
<comment type="caution">
    <text evidence="2">The sequence shown here is derived from an EMBL/GenBank/DDBJ whole genome shotgun (WGS) entry which is preliminary data.</text>
</comment>
<dbReference type="Pfam" id="PF13759">
    <property type="entry name" value="2OG-FeII_Oxy_5"/>
    <property type="match status" value="1"/>
</dbReference>
<dbReference type="Pfam" id="PF13181">
    <property type="entry name" value="TPR_8"/>
    <property type="match status" value="3"/>
</dbReference>
<feature type="repeat" description="TPR" evidence="1">
    <location>
        <begin position="106"/>
        <end position="139"/>
    </location>
</feature>
<organism evidence="2 3">
    <name type="scientific">Thalassotalea algicola</name>
    <dbReference type="NCBI Taxonomy" id="2716224"/>
    <lineage>
        <taxon>Bacteria</taxon>
        <taxon>Pseudomonadati</taxon>
        <taxon>Pseudomonadota</taxon>
        <taxon>Gammaproteobacteria</taxon>
        <taxon>Alteromonadales</taxon>
        <taxon>Colwelliaceae</taxon>
        <taxon>Thalassotalea</taxon>
    </lineage>
</organism>